<dbReference type="CDD" id="cd00082">
    <property type="entry name" value="HisKA"/>
    <property type="match status" value="1"/>
</dbReference>
<evidence type="ECO:0000256" key="15">
    <source>
        <dbReference type="SAM" id="Phobius"/>
    </source>
</evidence>
<dbReference type="Pfam" id="PF02518">
    <property type="entry name" value="HATPase_c"/>
    <property type="match status" value="1"/>
</dbReference>
<dbReference type="Gene3D" id="3.30.450.20">
    <property type="entry name" value="PAS domain"/>
    <property type="match status" value="1"/>
</dbReference>
<dbReference type="PANTHER" id="PTHR43065">
    <property type="entry name" value="SENSOR HISTIDINE KINASE"/>
    <property type="match status" value="1"/>
</dbReference>
<dbReference type="InterPro" id="IPR004358">
    <property type="entry name" value="Sig_transdc_His_kin-like_C"/>
</dbReference>
<dbReference type="InterPro" id="IPR000014">
    <property type="entry name" value="PAS"/>
</dbReference>
<comment type="catalytic activity">
    <reaction evidence="1">
        <text>ATP + protein L-histidine = ADP + protein N-phospho-L-histidine.</text>
        <dbReference type="EC" id="2.7.13.3"/>
    </reaction>
</comment>
<dbReference type="CDD" id="cd10322">
    <property type="entry name" value="SLC5sbd"/>
    <property type="match status" value="1"/>
</dbReference>
<evidence type="ECO:0000259" key="17">
    <source>
        <dbReference type="PROSITE" id="PS50112"/>
    </source>
</evidence>
<dbReference type="InterPro" id="IPR013767">
    <property type="entry name" value="PAS_fold"/>
</dbReference>
<dbReference type="PROSITE" id="PS50112">
    <property type="entry name" value="PAS"/>
    <property type="match status" value="1"/>
</dbReference>
<dbReference type="GO" id="GO:0000155">
    <property type="term" value="F:phosphorelay sensor kinase activity"/>
    <property type="evidence" value="ECO:0007669"/>
    <property type="project" value="InterPro"/>
</dbReference>
<evidence type="ECO:0000256" key="6">
    <source>
        <dbReference type="ARBA" id="ARBA00022679"/>
    </source>
</evidence>
<dbReference type="SMART" id="SM00091">
    <property type="entry name" value="PAS"/>
    <property type="match status" value="1"/>
</dbReference>
<proteinExistence type="inferred from homology"/>
<dbReference type="InterPro" id="IPR035965">
    <property type="entry name" value="PAS-like_dom_sf"/>
</dbReference>
<feature type="transmembrane region" description="Helical" evidence="15">
    <location>
        <begin position="268"/>
        <end position="295"/>
    </location>
</feature>
<dbReference type="OrthoDB" id="5288469at2"/>
<dbReference type="AlphaFoldDB" id="A0A2S5KWF7"/>
<comment type="caution">
    <text evidence="18">The sequence shown here is derived from an EMBL/GenBank/DDBJ whole genome shotgun (WGS) entry which is preliminary data.</text>
</comment>
<dbReference type="GO" id="GO:0006355">
    <property type="term" value="P:regulation of DNA-templated transcription"/>
    <property type="evidence" value="ECO:0007669"/>
    <property type="project" value="InterPro"/>
</dbReference>
<dbReference type="InterPro" id="IPR001734">
    <property type="entry name" value="Na/solute_symporter"/>
</dbReference>
<sequence>MPLTAVVLTCITYILALFGLAWATDNGRIPSRWLHHPFVYVLSLGVYASAWTFYGAVGLANTYGIGFLAAYLGASLAFVLAPVIFVPILRLCRSYQFSSLADLLAFRFRSRVAGVLTTLFMLMASIPLLSVQIQAVAESVNILNQRLQGPVVAQVFCVTLTLFTMLFGARHPSIRDKHEGLVFTLAIKSLLKLAAMIIMACYVLWGIFDGPNDLMEWLKLATLTQPQPINDDAWRTLLLAFFASVIVMPHMFHISFTENLNNRAFRQAAWVMPCFLILMCLVIPLIVWAGIRLTINGNPEYMILYLGLQQQQLLLTILSFIGGLAASSGIMIVSVLALAAMILNHLLLPTFQPNPRTDFYRWLLWSKRSLIVTVVWLAYFYYSTVGQAYPLYLQGLIAFVAFLQFMPGLLATLFWPRGHRLGFIWGLLTGMGYWLVSMLLPLVTGHTDAPSLSLYTDNWHQSALYSLTLNTLIFSIISIYSKATAKEQQVAQICALNALPSPVGKQVMVTNCQDFILCLTPHLGYRTAEKEVLQAMDDLALEPDDHRPSSLRRLRDRLETNLSGLLGPTEAEEILDSSIPSQGDDTLYKATDIHIIESQLSQYKSRLTGLAGELDSLRRFHRNILLHLPIGVCALGEDQEIALWNNAMVTYTGLSAEQVLGSTLNDLPHPWQDLLSGFICSGQARQSTQEVSWAAHTRWFSLQRLDIQAETDEAPVGEHSVILLEDETETKLIDDRLAHSERLISVGRLAAGVAHEIGNPVTAIACLAQNLKYETDVPEILEIAGQQVQQTERISRIVQSLLTFSHTGQHSDPRHYEPLNINDCISEAIHLVRLDHRGRQLHFINHCHTQLLVAGDAQRLIQVFVNLFNNARDASADGAPIEVRGYTDEFSVIVQVEDHGRGIPADALEHLFEPFFTTKEPGKGTGLGLSLVYSIIEEHYGKIEVQSRTAAAPKDSDGADAQEQSTGTCITLTLPRYLSVEASSEG</sequence>
<evidence type="ECO:0000256" key="10">
    <source>
        <dbReference type="ARBA" id="ARBA00022840"/>
    </source>
</evidence>
<feature type="transmembrane region" description="Helical" evidence="15">
    <location>
        <begin position="190"/>
        <end position="208"/>
    </location>
</feature>
<protein>
    <recommendedName>
        <fullName evidence="4">histidine kinase</fullName>
        <ecNumber evidence="4">2.7.13.3</ecNumber>
    </recommendedName>
</protein>
<feature type="transmembrane region" description="Helical" evidence="15">
    <location>
        <begin position="463"/>
        <end position="480"/>
    </location>
</feature>
<dbReference type="Gene3D" id="1.20.1730.10">
    <property type="entry name" value="Sodium/glucose cotransporter"/>
    <property type="match status" value="1"/>
</dbReference>
<dbReference type="Pfam" id="PF00512">
    <property type="entry name" value="HisKA"/>
    <property type="match status" value="1"/>
</dbReference>
<dbReference type="SUPFAM" id="SSF47384">
    <property type="entry name" value="Homodimeric domain of signal transducing histidine kinase"/>
    <property type="match status" value="1"/>
</dbReference>
<dbReference type="InterPro" id="IPR003661">
    <property type="entry name" value="HisK_dim/P_dom"/>
</dbReference>
<comment type="subcellular location">
    <subcellularLocation>
        <location evidence="2">Membrane</location>
        <topology evidence="2">Multi-pass membrane protein</topology>
    </subcellularLocation>
</comment>
<feature type="transmembrane region" description="Helical" evidence="15">
    <location>
        <begin position="37"/>
        <end position="57"/>
    </location>
</feature>
<dbReference type="Pfam" id="PF00989">
    <property type="entry name" value="PAS"/>
    <property type="match status" value="1"/>
</dbReference>
<dbReference type="SMART" id="SM00387">
    <property type="entry name" value="HATPase_c"/>
    <property type="match status" value="1"/>
</dbReference>
<dbReference type="Proteomes" id="UP000238196">
    <property type="component" value="Unassembled WGS sequence"/>
</dbReference>
<dbReference type="GO" id="GO:0016020">
    <property type="term" value="C:membrane"/>
    <property type="evidence" value="ECO:0007669"/>
    <property type="project" value="UniProtKB-SubCell"/>
</dbReference>
<dbReference type="InterPro" id="IPR038377">
    <property type="entry name" value="Na/Glc_symporter_sf"/>
</dbReference>
<keyword evidence="10" id="KW-0067">ATP-binding</keyword>
<feature type="transmembrane region" description="Helical" evidence="15">
    <location>
        <begin position="151"/>
        <end position="169"/>
    </location>
</feature>
<evidence type="ECO:0000259" key="16">
    <source>
        <dbReference type="PROSITE" id="PS50109"/>
    </source>
</evidence>
<dbReference type="Gene3D" id="1.10.287.130">
    <property type="match status" value="1"/>
</dbReference>
<dbReference type="GO" id="GO:0005524">
    <property type="term" value="F:ATP binding"/>
    <property type="evidence" value="ECO:0007669"/>
    <property type="project" value="UniProtKB-KW"/>
</dbReference>
<evidence type="ECO:0000313" key="19">
    <source>
        <dbReference type="Proteomes" id="UP000238196"/>
    </source>
</evidence>
<evidence type="ECO:0000256" key="7">
    <source>
        <dbReference type="ARBA" id="ARBA00022692"/>
    </source>
</evidence>
<feature type="transmembrane region" description="Helical" evidence="15">
    <location>
        <begin position="233"/>
        <end position="256"/>
    </location>
</feature>
<dbReference type="PROSITE" id="PS50283">
    <property type="entry name" value="NA_SOLUT_SYMP_3"/>
    <property type="match status" value="1"/>
</dbReference>
<accession>A0A2S5KWF7</accession>
<dbReference type="GO" id="GO:0022857">
    <property type="term" value="F:transmembrane transporter activity"/>
    <property type="evidence" value="ECO:0007669"/>
    <property type="project" value="InterPro"/>
</dbReference>
<gene>
    <name evidence="18" type="ORF">C4K68_01410</name>
</gene>
<keyword evidence="9" id="KW-0418">Kinase</keyword>
<keyword evidence="11 15" id="KW-1133">Transmembrane helix</keyword>
<dbReference type="PRINTS" id="PR00344">
    <property type="entry name" value="BCTRLSENSOR"/>
</dbReference>
<evidence type="ECO:0000256" key="3">
    <source>
        <dbReference type="ARBA" id="ARBA00006434"/>
    </source>
</evidence>
<dbReference type="SUPFAM" id="SSF55874">
    <property type="entry name" value="ATPase domain of HSP90 chaperone/DNA topoisomerase II/histidine kinase"/>
    <property type="match status" value="1"/>
</dbReference>
<name>A0A2S5KWF7_9PROT</name>
<feature type="transmembrane region" description="Helical" evidence="15">
    <location>
        <begin position="391"/>
        <end position="415"/>
    </location>
</feature>
<dbReference type="CDD" id="cd00130">
    <property type="entry name" value="PAS"/>
    <property type="match status" value="1"/>
</dbReference>
<dbReference type="InterPro" id="IPR036097">
    <property type="entry name" value="HisK_dim/P_sf"/>
</dbReference>
<evidence type="ECO:0000256" key="2">
    <source>
        <dbReference type="ARBA" id="ARBA00004141"/>
    </source>
</evidence>
<dbReference type="InterPro" id="IPR005467">
    <property type="entry name" value="His_kinase_dom"/>
</dbReference>
<feature type="transmembrane region" description="Helical" evidence="15">
    <location>
        <begin position="369"/>
        <end position="385"/>
    </location>
</feature>
<evidence type="ECO:0000256" key="11">
    <source>
        <dbReference type="ARBA" id="ARBA00022989"/>
    </source>
</evidence>
<evidence type="ECO:0000256" key="5">
    <source>
        <dbReference type="ARBA" id="ARBA00022553"/>
    </source>
</evidence>
<feature type="transmembrane region" description="Helical" evidence="15">
    <location>
        <begin position="6"/>
        <end position="25"/>
    </location>
</feature>
<evidence type="ECO:0000256" key="9">
    <source>
        <dbReference type="ARBA" id="ARBA00022777"/>
    </source>
</evidence>
<feature type="domain" description="Histidine kinase" evidence="16">
    <location>
        <begin position="752"/>
        <end position="978"/>
    </location>
</feature>
<dbReference type="SMART" id="SM00388">
    <property type="entry name" value="HisKA"/>
    <property type="match status" value="1"/>
</dbReference>
<dbReference type="PANTHER" id="PTHR43065:SF10">
    <property type="entry name" value="PEROXIDE STRESS-ACTIVATED HISTIDINE KINASE MAK3"/>
    <property type="match status" value="1"/>
</dbReference>
<organism evidence="18 19">
    <name type="scientific">Proteobacteria bacterium 228</name>
    <dbReference type="NCBI Taxonomy" id="2083153"/>
    <lineage>
        <taxon>Bacteria</taxon>
        <taxon>Pseudomonadati</taxon>
        <taxon>Pseudomonadota</taxon>
    </lineage>
</organism>
<keyword evidence="6" id="KW-0808">Transferase</keyword>
<feature type="transmembrane region" description="Helical" evidence="15">
    <location>
        <begin position="63"/>
        <end position="91"/>
    </location>
</feature>
<dbReference type="InterPro" id="IPR003594">
    <property type="entry name" value="HATPase_dom"/>
</dbReference>
<feature type="transmembrane region" description="Helical" evidence="15">
    <location>
        <begin position="315"/>
        <end position="348"/>
    </location>
</feature>
<dbReference type="InterPro" id="IPR036890">
    <property type="entry name" value="HATPase_C_sf"/>
</dbReference>
<dbReference type="Gene3D" id="3.30.565.10">
    <property type="entry name" value="Histidine kinase-like ATPase, C-terminal domain"/>
    <property type="match status" value="1"/>
</dbReference>
<evidence type="ECO:0000256" key="12">
    <source>
        <dbReference type="ARBA" id="ARBA00023012"/>
    </source>
</evidence>
<evidence type="ECO:0000256" key="8">
    <source>
        <dbReference type="ARBA" id="ARBA00022741"/>
    </source>
</evidence>
<evidence type="ECO:0000256" key="4">
    <source>
        <dbReference type="ARBA" id="ARBA00012438"/>
    </source>
</evidence>
<keyword evidence="12" id="KW-0902">Two-component regulatory system</keyword>
<keyword evidence="8" id="KW-0547">Nucleotide-binding</keyword>
<feature type="transmembrane region" description="Helical" evidence="15">
    <location>
        <begin position="422"/>
        <end position="443"/>
    </location>
</feature>
<dbReference type="SUPFAM" id="SSF55785">
    <property type="entry name" value="PYP-like sensor domain (PAS domain)"/>
    <property type="match status" value="1"/>
</dbReference>
<keyword evidence="13 15" id="KW-0472">Membrane</keyword>
<feature type="transmembrane region" description="Helical" evidence="15">
    <location>
        <begin position="112"/>
        <end position="131"/>
    </location>
</feature>
<dbReference type="EMBL" id="PRLP01000005">
    <property type="protein sequence ID" value="PPC79110.1"/>
    <property type="molecule type" value="Genomic_DNA"/>
</dbReference>
<dbReference type="EC" id="2.7.13.3" evidence="4"/>
<reference evidence="18 19" key="1">
    <citation type="submission" date="2018-02" db="EMBL/GenBank/DDBJ databases">
        <title>novel marine gammaproteobacteria from coastal saline agro ecosystem.</title>
        <authorList>
            <person name="Krishnan R."/>
            <person name="Ramesh Kumar N."/>
        </authorList>
    </citation>
    <scope>NUCLEOTIDE SEQUENCE [LARGE SCALE GENOMIC DNA]</scope>
    <source>
        <strain evidence="18 19">228</strain>
    </source>
</reference>
<feature type="region of interest" description="Disordered" evidence="14">
    <location>
        <begin position="947"/>
        <end position="966"/>
    </location>
</feature>
<evidence type="ECO:0000256" key="13">
    <source>
        <dbReference type="ARBA" id="ARBA00023136"/>
    </source>
</evidence>
<comment type="similarity">
    <text evidence="3">Belongs to the sodium:solute symporter (SSF) (TC 2.A.21) family.</text>
</comment>
<dbReference type="PROSITE" id="PS50109">
    <property type="entry name" value="HIS_KIN"/>
    <property type="match status" value="1"/>
</dbReference>
<evidence type="ECO:0000313" key="18">
    <source>
        <dbReference type="EMBL" id="PPC79110.1"/>
    </source>
</evidence>
<evidence type="ECO:0000256" key="14">
    <source>
        <dbReference type="SAM" id="MobiDB-lite"/>
    </source>
</evidence>
<keyword evidence="7 15" id="KW-0812">Transmembrane</keyword>
<keyword evidence="5" id="KW-0597">Phosphoprotein</keyword>
<feature type="domain" description="PAS" evidence="17">
    <location>
        <begin position="617"/>
        <end position="670"/>
    </location>
</feature>
<evidence type="ECO:0000256" key="1">
    <source>
        <dbReference type="ARBA" id="ARBA00000085"/>
    </source>
</evidence>